<name>A0A843WLX7_COLES</name>
<feature type="chain" id="PRO_5032337032" evidence="2">
    <location>
        <begin position="22"/>
        <end position="407"/>
    </location>
</feature>
<dbReference type="PANTHER" id="PTHR46995">
    <property type="entry name" value="OS09G0508200 PROTEIN"/>
    <property type="match status" value="1"/>
</dbReference>
<feature type="compositionally biased region" description="Basic and acidic residues" evidence="1">
    <location>
        <begin position="398"/>
        <end position="407"/>
    </location>
</feature>
<dbReference type="PRINTS" id="PR01217">
    <property type="entry name" value="PRICHEXTENSN"/>
</dbReference>
<dbReference type="Proteomes" id="UP000652761">
    <property type="component" value="Unassembled WGS sequence"/>
</dbReference>
<dbReference type="EMBL" id="NMUH01003647">
    <property type="protein sequence ID" value="MQM06521.1"/>
    <property type="molecule type" value="Genomic_DNA"/>
</dbReference>
<feature type="compositionally biased region" description="Pro residues" evidence="1">
    <location>
        <begin position="337"/>
        <end position="379"/>
    </location>
</feature>
<proteinExistence type="predicted"/>
<evidence type="ECO:0000313" key="3">
    <source>
        <dbReference type="EMBL" id="MQM06521.1"/>
    </source>
</evidence>
<sequence length="407" mass="44470">MNPGDLFLVLAAFALAGTVAAIGDDARRPAPPPSNITVIGTVFCDICSNNTFTKHSYFLRGARVRVECSFKSNSTAKEEITISVERTTDRFGVYRVDVPPVDGFDCREGREIESFCRANLVRSSSALCDVPGLSISTEHVAVRCTKTNLCVYNLNALNYRPPKRDLALCGAAPAALTGQSLSKSIVDSALFFWPPFPPFGFHWPFPHWPPFPFPFPFPSPSSSFPFPFPFPSPPPSFPFPFPSPPPSFPFPFPFPTPPPSLPFPFPSPPPSFPIPFVPSPPPPKFPFPLPPPLFTPSPPPPAFPFPFPPRLFTPSPPPPAVFPFPFPPFPPLSPAPFPFTPSPSPPSPPPPSFPFPLPPFPPNPFAPAPPSPAPPPPPHFSLRDPSTWFPPHPPSPHNEPRTQRQRP</sequence>
<keyword evidence="4" id="KW-1185">Reference proteome</keyword>
<evidence type="ECO:0000313" key="4">
    <source>
        <dbReference type="Proteomes" id="UP000652761"/>
    </source>
</evidence>
<feature type="compositionally biased region" description="Pro residues" evidence="1">
    <location>
        <begin position="388"/>
        <end position="397"/>
    </location>
</feature>
<dbReference type="AlphaFoldDB" id="A0A843WLX7"/>
<organism evidence="3 4">
    <name type="scientific">Colocasia esculenta</name>
    <name type="common">Wild taro</name>
    <name type="synonym">Arum esculentum</name>
    <dbReference type="NCBI Taxonomy" id="4460"/>
    <lineage>
        <taxon>Eukaryota</taxon>
        <taxon>Viridiplantae</taxon>
        <taxon>Streptophyta</taxon>
        <taxon>Embryophyta</taxon>
        <taxon>Tracheophyta</taxon>
        <taxon>Spermatophyta</taxon>
        <taxon>Magnoliopsida</taxon>
        <taxon>Liliopsida</taxon>
        <taxon>Araceae</taxon>
        <taxon>Aroideae</taxon>
        <taxon>Colocasieae</taxon>
        <taxon>Colocasia</taxon>
    </lineage>
</organism>
<feature type="region of interest" description="Disordered" evidence="1">
    <location>
        <begin position="337"/>
        <end position="407"/>
    </location>
</feature>
<protein>
    <submittedName>
        <fullName evidence="3">Uncharacterized protein</fullName>
    </submittedName>
</protein>
<keyword evidence="2" id="KW-0732">Signal</keyword>
<gene>
    <name evidence="3" type="ORF">Taro_039345</name>
</gene>
<comment type="caution">
    <text evidence="3">The sequence shown here is derived from an EMBL/GenBank/DDBJ whole genome shotgun (WGS) entry which is preliminary data.</text>
</comment>
<dbReference type="PANTHER" id="PTHR46995:SF6">
    <property type="entry name" value="POLLEN OLE E 1 ALLERGEN AND EXTENSIN FAMILY PROTEIN"/>
    <property type="match status" value="1"/>
</dbReference>
<dbReference type="OrthoDB" id="1588785at2759"/>
<feature type="signal peptide" evidence="2">
    <location>
        <begin position="1"/>
        <end position="21"/>
    </location>
</feature>
<reference evidence="3" key="1">
    <citation type="submission" date="2017-07" db="EMBL/GenBank/DDBJ databases">
        <title>Taro Niue Genome Assembly and Annotation.</title>
        <authorList>
            <person name="Atibalentja N."/>
            <person name="Keating K."/>
            <person name="Fields C.J."/>
        </authorList>
    </citation>
    <scope>NUCLEOTIDE SEQUENCE</scope>
    <source>
        <strain evidence="3">Niue_2</strain>
        <tissue evidence="3">Leaf</tissue>
    </source>
</reference>
<accession>A0A843WLX7</accession>
<evidence type="ECO:0000256" key="1">
    <source>
        <dbReference type="SAM" id="MobiDB-lite"/>
    </source>
</evidence>
<evidence type="ECO:0000256" key="2">
    <source>
        <dbReference type="SAM" id="SignalP"/>
    </source>
</evidence>
<dbReference type="Pfam" id="PF01190">
    <property type="entry name" value="Pollen_Ole_e_1"/>
    <property type="match status" value="1"/>
</dbReference>